<evidence type="ECO:0000259" key="4">
    <source>
        <dbReference type="PROSITE" id="PS01124"/>
    </source>
</evidence>
<dbReference type="Gene3D" id="1.10.10.60">
    <property type="entry name" value="Homeodomain-like"/>
    <property type="match status" value="1"/>
</dbReference>
<evidence type="ECO:0000256" key="3">
    <source>
        <dbReference type="ARBA" id="ARBA00023163"/>
    </source>
</evidence>
<dbReference type="Pfam" id="PF12833">
    <property type="entry name" value="HTH_18"/>
    <property type="match status" value="1"/>
</dbReference>
<proteinExistence type="predicted"/>
<dbReference type="InterPro" id="IPR018060">
    <property type="entry name" value="HTH_AraC"/>
</dbReference>
<name>A0ABT3XU98_9FLAO</name>
<sequence>MSKINNLRSEEIIGKYFSFLDNHLKNVVDGSSQKFLTLKKISTEIAISHQHLIDIVKTHTGKSPRYFYETKILEEAKKMLTDQNMRPAAVAKNLTYDPSNFSKFFKKWTGKTPRQYKKINL</sequence>
<comment type="caution">
    <text evidence="5">The sequence shown here is derived from an EMBL/GenBank/DDBJ whole genome shotgun (WGS) entry which is preliminary data.</text>
</comment>
<organism evidence="5 6">
    <name type="scientific">Chryseobacterium formosus</name>
    <dbReference type="NCBI Taxonomy" id="1537363"/>
    <lineage>
        <taxon>Bacteria</taxon>
        <taxon>Pseudomonadati</taxon>
        <taxon>Bacteroidota</taxon>
        <taxon>Flavobacteriia</taxon>
        <taxon>Flavobacteriales</taxon>
        <taxon>Weeksellaceae</taxon>
        <taxon>Chryseobacterium group</taxon>
        <taxon>Chryseobacterium</taxon>
    </lineage>
</organism>
<dbReference type="EMBL" id="JAOVZW010000018">
    <property type="protein sequence ID" value="MCX8525243.1"/>
    <property type="molecule type" value="Genomic_DNA"/>
</dbReference>
<keyword evidence="1" id="KW-0805">Transcription regulation</keyword>
<gene>
    <name evidence="5" type="ORF">OF897_15085</name>
</gene>
<dbReference type="InterPro" id="IPR009057">
    <property type="entry name" value="Homeodomain-like_sf"/>
</dbReference>
<keyword evidence="6" id="KW-1185">Reference proteome</keyword>
<dbReference type="Proteomes" id="UP001073122">
    <property type="component" value="Unassembled WGS sequence"/>
</dbReference>
<feature type="domain" description="HTH araC/xylS-type" evidence="4">
    <location>
        <begin position="14"/>
        <end position="119"/>
    </location>
</feature>
<protein>
    <submittedName>
        <fullName evidence="5">AraC family transcriptional regulator</fullName>
    </submittedName>
</protein>
<evidence type="ECO:0000313" key="5">
    <source>
        <dbReference type="EMBL" id="MCX8525243.1"/>
    </source>
</evidence>
<evidence type="ECO:0000256" key="1">
    <source>
        <dbReference type="ARBA" id="ARBA00023015"/>
    </source>
</evidence>
<dbReference type="SMART" id="SM00342">
    <property type="entry name" value="HTH_ARAC"/>
    <property type="match status" value="1"/>
</dbReference>
<keyword evidence="3" id="KW-0804">Transcription</keyword>
<dbReference type="RefSeq" id="WP_267266505.1">
    <property type="nucleotide sequence ID" value="NZ_JAOVZW010000018.1"/>
</dbReference>
<keyword evidence="2" id="KW-0238">DNA-binding</keyword>
<dbReference type="SUPFAM" id="SSF46689">
    <property type="entry name" value="Homeodomain-like"/>
    <property type="match status" value="1"/>
</dbReference>
<reference evidence="5" key="1">
    <citation type="submission" date="2022-10" db="EMBL/GenBank/DDBJ databases">
        <title>Chryseobacterium sp. nov., a novel bacterial species.</title>
        <authorList>
            <person name="Cao Y."/>
        </authorList>
    </citation>
    <scope>NUCLEOTIDE SEQUENCE</scope>
    <source>
        <strain evidence="5">CCTCC AB2015118</strain>
    </source>
</reference>
<evidence type="ECO:0000313" key="6">
    <source>
        <dbReference type="Proteomes" id="UP001073122"/>
    </source>
</evidence>
<dbReference type="PANTHER" id="PTHR43280:SF32">
    <property type="entry name" value="TRANSCRIPTIONAL REGULATORY PROTEIN"/>
    <property type="match status" value="1"/>
</dbReference>
<evidence type="ECO:0000256" key="2">
    <source>
        <dbReference type="ARBA" id="ARBA00023125"/>
    </source>
</evidence>
<dbReference type="PANTHER" id="PTHR43280">
    <property type="entry name" value="ARAC-FAMILY TRANSCRIPTIONAL REGULATOR"/>
    <property type="match status" value="1"/>
</dbReference>
<accession>A0ABT3XU98</accession>
<dbReference type="PROSITE" id="PS01124">
    <property type="entry name" value="HTH_ARAC_FAMILY_2"/>
    <property type="match status" value="1"/>
</dbReference>